<dbReference type="PROSITE" id="PS51257">
    <property type="entry name" value="PROKAR_LIPOPROTEIN"/>
    <property type="match status" value="1"/>
</dbReference>
<dbReference type="EMBL" id="VHSG01000018">
    <property type="protein sequence ID" value="TQV73394.1"/>
    <property type="molecule type" value="Genomic_DNA"/>
</dbReference>
<dbReference type="OrthoDB" id="262245at2"/>
<dbReference type="Proteomes" id="UP000319732">
    <property type="component" value="Unassembled WGS sequence"/>
</dbReference>
<comment type="caution">
    <text evidence="1">The sequence shown here is derived from an EMBL/GenBank/DDBJ whole genome shotgun (WGS) entry which is preliminary data.</text>
</comment>
<organism evidence="1 2">
    <name type="scientific">Exilibacterium tricleocarpae</name>
    <dbReference type="NCBI Taxonomy" id="2591008"/>
    <lineage>
        <taxon>Bacteria</taxon>
        <taxon>Pseudomonadati</taxon>
        <taxon>Pseudomonadota</taxon>
        <taxon>Gammaproteobacteria</taxon>
        <taxon>Cellvibrionales</taxon>
        <taxon>Cellvibrionaceae</taxon>
        <taxon>Exilibacterium</taxon>
    </lineage>
</organism>
<sequence length="348" mass="35617">MGKSLRYLLGLGLAAGLLYGCGGGSGGSSDDGESPDTTVTFAGLTTQAQVTTDNAPAFTAAVLTNSIAGASPSAVIGVAARDDQAAAPKNPIYTGSSSRMYTGGSEGAANPLFTESSRVDIRSVLSAAATAITVDPITQNCADGGSITVEMSVDPDSSSFTGEVTFANCVEAGLTSNGTMALSGTLNPDTETINGLITLAFTSFTTKSQGSESTAAVDITLNGSMACELTTLPFAFGCTQNFDLRDNLGNETFRTEDLAVVLSTVTGGSAVAITGKFYHPDHGYIETITPTDLIWLAGDPWPSSGALRLLGADDSSARVTVIDSTQYMLEVDNDGDGVFESNAIEDWP</sequence>
<gene>
    <name evidence="1" type="ORF">FKG94_16960</name>
</gene>
<proteinExistence type="predicted"/>
<evidence type="ECO:0000313" key="2">
    <source>
        <dbReference type="Proteomes" id="UP000319732"/>
    </source>
</evidence>
<evidence type="ECO:0008006" key="3">
    <source>
        <dbReference type="Google" id="ProtNLM"/>
    </source>
</evidence>
<accession>A0A545T843</accession>
<protein>
    <recommendedName>
        <fullName evidence="3">Lipoprotein</fullName>
    </recommendedName>
</protein>
<reference evidence="1 2" key="1">
    <citation type="submission" date="2019-06" db="EMBL/GenBank/DDBJ databases">
        <title>Whole genome sequence for Cellvibrionaceae sp. R142.</title>
        <authorList>
            <person name="Wang G."/>
        </authorList>
    </citation>
    <scope>NUCLEOTIDE SEQUENCE [LARGE SCALE GENOMIC DNA]</scope>
    <source>
        <strain evidence="1 2">R142</strain>
    </source>
</reference>
<dbReference type="RefSeq" id="WP_142905522.1">
    <property type="nucleotide sequence ID" value="NZ_ML660097.1"/>
</dbReference>
<dbReference type="AlphaFoldDB" id="A0A545T843"/>
<name>A0A545T843_9GAMM</name>
<evidence type="ECO:0000313" key="1">
    <source>
        <dbReference type="EMBL" id="TQV73394.1"/>
    </source>
</evidence>
<keyword evidence="2" id="KW-1185">Reference proteome</keyword>